<feature type="domain" description="N-acetyltransferase" evidence="1">
    <location>
        <begin position="176"/>
        <end position="331"/>
    </location>
</feature>
<dbReference type="Gene3D" id="3.40.630.30">
    <property type="match status" value="1"/>
</dbReference>
<dbReference type="InterPro" id="IPR000182">
    <property type="entry name" value="GNAT_dom"/>
</dbReference>
<name>A0A4Z0S5X6_WEICO</name>
<dbReference type="Proteomes" id="UP000297646">
    <property type="component" value="Unassembled WGS sequence"/>
</dbReference>
<dbReference type="GO" id="GO:0016747">
    <property type="term" value="F:acyltransferase activity, transferring groups other than amino-acyl groups"/>
    <property type="evidence" value="ECO:0007669"/>
    <property type="project" value="InterPro"/>
</dbReference>
<dbReference type="EMBL" id="PVSN01000006">
    <property type="protein sequence ID" value="TGE75813.1"/>
    <property type="molecule type" value="Genomic_DNA"/>
</dbReference>
<keyword evidence="2" id="KW-0808">Transferase</keyword>
<dbReference type="Pfam" id="PF00583">
    <property type="entry name" value="Acetyltransf_1"/>
    <property type="match status" value="1"/>
</dbReference>
<gene>
    <name evidence="2" type="ORF">C6P11_00990</name>
</gene>
<evidence type="ECO:0000313" key="2">
    <source>
        <dbReference type="EMBL" id="TGE75813.1"/>
    </source>
</evidence>
<sequence>MDVKRYTQFEQLVRSLNEANITPIVSGGFALEILSGYDLDSKLAPLILNDDVIDNELMIESVMRTVGFERLDMPELVFSNTDDTLSVAFMPQSAVEPLIGHKLPGQFIFTHTEPEFHVLTTYDLYNLFGHLIGDPDRSEKLRHGDAQKLRFMKQLGYIFDRFPMRQMNETHPLLDVTFEFLGDKDFDQVDKIIRSAFDDANYSTGEEEQLVRRLRAGNPFGRKPIEIVAKRGDEILGYVIVSAATVSDNRTGTAVGVVGPVVVDPLHRGCGLGWRLVEEAEIVARFAGYGVLAAIGWPGYWNQFGYIRSTEFGVKPAFEITPEFFMVKELYPSALLRTNGTFRFPDEWQYDQE</sequence>
<dbReference type="AlphaFoldDB" id="A0A4Z0S5X6"/>
<proteinExistence type="predicted"/>
<dbReference type="SUPFAM" id="SSF55729">
    <property type="entry name" value="Acyl-CoA N-acyltransferases (Nat)"/>
    <property type="match status" value="1"/>
</dbReference>
<evidence type="ECO:0000259" key="1">
    <source>
        <dbReference type="PROSITE" id="PS51186"/>
    </source>
</evidence>
<evidence type="ECO:0000313" key="3">
    <source>
        <dbReference type="Proteomes" id="UP000297646"/>
    </source>
</evidence>
<protein>
    <submittedName>
        <fullName evidence="2">N-acetyltransferase</fullName>
    </submittedName>
</protein>
<organism evidence="2 3">
    <name type="scientific">Weissella confusa</name>
    <name type="common">Lactobacillus confusus</name>
    <dbReference type="NCBI Taxonomy" id="1583"/>
    <lineage>
        <taxon>Bacteria</taxon>
        <taxon>Bacillati</taxon>
        <taxon>Bacillota</taxon>
        <taxon>Bacilli</taxon>
        <taxon>Lactobacillales</taxon>
        <taxon>Lactobacillaceae</taxon>
        <taxon>Weissella</taxon>
    </lineage>
</organism>
<accession>A0A4Z0S5X6</accession>
<dbReference type="InterPro" id="IPR016181">
    <property type="entry name" value="Acyl_CoA_acyltransferase"/>
</dbReference>
<reference evidence="2 3" key="1">
    <citation type="submission" date="2018-03" db="EMBL/GenBank/DDBJ databases">
        <title>Genome sequencing of Weissella confusa isolates.</title>
        <authorList>
            <person name="Kajala I."/>
            <person name="Baruah R."/>
            <person name="Bergsveinson J."/>
            <person name="Juvonen R."/>
            <person name="Ziola B."/>
        </authorList>
    </citation>
    <scope>NUCLEOTIDE SEQUENCE [LARGE SCALE GENOMIC DNA]</scope>
    <source>
        <strain evidence="2 3">VTT E-062653</strain>
    </source>
</reference>
<dbReference type="RefSeq" id="WP_135518021.1">
    <property type="nucleotide sequence ID" value="NZ_PVSN01000006.1"/>
</dbReference>
<dbReference type="PROSITE" id="PS51186">
    <property type="entry name" value="GNAT"/>
    <property type="match status" value="1"/>
</dbReference>
<dbReference type="OrthoDB" id="9797178at2"/>
<comment type="caution">
    <text evidence="2">The sequence shown here is derived from an EMBL/GenBank/DDBJ whole genome shotgun (WGS) entry which is preliminary data.</text>
</comment>